<organism evidence="2 3">
    <name type="scientific">Delftia acidovorans</name>
    <name type="common">Pseudomonas acidovorans</name>
    <name type="synonym">Comamonas acidovorans</name>
    <dbReference type="NCBI Taxonomy" id="80866"/>
    <lineage>
        <taxon>Bacteria</taxon>
        <taxon>Pseudomonadati</taxon>
        <taxon>Pseudomonadota</taxon>
        <taxon>Betaproteobacteria</taxon>
        <taxon>Burkholderiales</taxon>
        <taxon>Comamonadaceae</taxon>
        <taxon>Delftia</taxon>
    </lineage>
</organism>
<reference evidence="2 3" key="1">
    <citation type="submission" date="2020-12" db="EMBL/GenBank/DDBJ databases">
        <title>FDA dAtabase for Regulatory Grade micrObial Sequences (FDA-ARGOS): Supporting development and validation of Infectious Disease Dx tests.</title>
        <authorList>
            <person name="Sproer C."/>
            <person name="Gronow S."/>
            <person name="Severitt S."/>
            <person name="Schroder I."/>
            <person name="Tallon L."/>
            <person name="Sadzewicz L."/>
            <person name="Zhao X."/>
            <person name="Boylan J."/>
            <person name="Ott S."/>
            <person name="Bowen H."/>
            <person name="Vavikolanu K."/>
            <person name="Mehta A."/>
            <person name="Aluvathingal J."/>
            <person name="Nadendla S."/>
            <person name="Lowell S."/>
            <person name="Myers T."/>
            <person name="Yan Y."/>
            <person name="Sichtig H."/>
        </authorList>
    </citation>
    <scope>NUCLEOTIDE SEQUENCE [LARGE SCALE GENOMIC DNA]</scope>
    <source>
        <strain evidence="2 3">FDAARGOS_909</strain>
    </source>
</reference>
<dbReference type="AlphaFoldDB" id="A0A7T2VXQ8"/>
<keyword evidence="1" id="KW-1133">Transmembrane helix</keyword>
<feature type="transmembrane region" description="Helical" evidence="1">
    <location>
        <begin position="6"/>
        <end position="24"/>
    </location>
</feature>
<dbReference type="Proteomes" id="UP000594778">
    <property type="component" value="Chromosome"/>
</dbReference>
<accession>A0A7T2VXQ8</accession>
<evidence type="ECO:0000313" key="2">
    <source>
        <dbReference type="EMBL" id="QPS06925.1"/>
    </source>
</evidence>
<keyword evidence="1" id="KW-0812">Transmembrane</keyword>
<gene>
    <name evidence="2" type="ORF">I6G66_21855</name>
</gene>
<protein>
    <submittedName>
        <fullName evidence="2">Uncharacterized protein</fullName>
    </submittedName>
</protein>
<name>A0A7T2VXQ8_DELAC</name>
<sequence length="123" mass="14059">MKKYAYALVTVFLSIYAGYWLGIYKNNQYTMEYMNSLNNQYIAIRAANGIHGISNMKKHMTDESLLICDMKNEVLRLSEDWTNCKSDKACSIEVDGGFFLKIDGIISDFKNETCEAVQSEVLN</sequence>
<proteinExistence type="predicted"/>
<evidence type="ECO:0000256" key="1">
    <source>
        <dbReference type="SAM" id="Phobius"/>
    </source>
</evidence>
<dbReference type="RefSeq" id="WP_183021274.1">
    <property type="nucleotide sequence ID" value="NZ_CP065668.1"/>
</dbReference>
<evidence type="ECO:0000313" key="3">
    <source>
        <dbReference type="Proteomes" id="UP000594778"/>
    </source>
</evidence>
<dbReference type="EMBL" id="CP065668">
    <property type="protein sequence ID" value="QPS06925.1"/>
    <property type="molecule type" value="Genomic_DNA"/>
</dbReference>
<keyword evidence="1" id="KW-0472">Membrane</keyword>